<name>A0A941F2Z5_9BACT</name>
<accession>A0A941F2Z5</accession>
<proteinExistence type="predicted"/>
<evidence type="ECO:0000259" key="1">
    <source>
        <dbReference type="Pfam" id="PF01966"/>
    </source>
</evidence>
<dbReference type="AlphaFoldDB" id="A0A941F2Z5"/>
<reference evidence="2" key="1">
    <citation type="journal article" date="2018" name="Int. J. Syst. Evol. Microbiol.">
        <title>Carboxylicivirga sediminis sp. nov., isolated from coastal sediment.</title>
        <authorList>
            <person name="Wang F.Q."/>
            <person name="Ren L.H."/>
            <person name="Zou R.J."/>
            <person name="Sun Y.Z."/>
            <person name="Liu X.J."/>
            <person name="Jiang F."/>
            <person name="Liu L.J."/>
        </authorList>
    </citation>
    <scope>NUCLEOTIDE SEQUENCE</scope>
    <source>
        <strain evidence="2">JR1</strain>
    </source>
</reference>
<dbReference type="InterPro" id="IPR006674">
    <property type="entry name" value="HD_domain"/>
</dbReference>
<dbReference type="Gene3D" id="1.10.3210.10">
    <property type="entry name" value="Hypothetical protein af1432"/>
    <property type="match status" value="1"/>
</dbReference>
<dbReference type="SUPFAM" id="SSF109604">
    <property type="entry name" value="HD-domain/PDEase-like"/>
    <property type="match status" value="1"/>
</dbReference>
<feature type="domain" description="HD" evidence="1">
    <location>
        <begin position="24"/>
        <end position="114"/>
    </location>
</feature>
<protein>
    <submittedName>
        <fullName evidence="2">Hydrolase</fullName>
    </submittedName>
</protein>
<evidence type="ECO:0000313" key="3">
    <source>
        <dbReference type="Proteomes" id="UP000679220"/>
    </source>
</evidence>
<dbReference type="EMBL" id="JAGTAR010000007">
    <property type="protein sequence ID" value="MBR8535163.1"/>
    <property type="molecule type" value="Genomic_DNA"/>
</dbReference>
<dbReference type="RefSeq" id="WP_212189070.1">
    <property type="nucleotide sequence ID" value="NZ_JAGTAR010000007.1"/>
</dbReference>
<organism evidence="2 3">
    <name type="scientific">Carboxylicivirga sediminis</name>
    <dbReference type="NCBI Taxonomy" id="2006564"/>
    <lineage>
        <taxon>Bacteria</taxon>
        <taxon>Pseudomonadati</taxon>
        <taxon>Bacteroidota</taxon>
        <taxon>Bacteroidia</taxon>
        <taxon>Marinilabiliales</taxon>
        <taxon>Marinilabiliaceae</taxon>
        <taxon>Carboxylicivirga</taxon>
    </lineage>
</organism>
<keyword evidence="3" id="KW-1185">Reference proteome</keyword>
<dbReference type="GO" id="GO:0016787">
    <property type="term" value="F:hydrolase activity"/>
    <property type="evidence" value="ECO:0007669"/>
    <property type="project" value="UniProtKB-KW"/>
</dbReference>
<dbReference type="Proteomes" id="UP000679220">
    <property type="component" value="Unassembled WGS sequence"/>
</dbReference>
<keyword evidence="2" id="KW-0378">Hydrolase</keyword>
<dbReference type="PANTHER" id="PTHR38659">
    <property type="entry name" value="METAL-DEPENDENT PHOSPHOHYDROLASE"/>
    <property type="match status" value="1"/>
</dbReference>
<sequence length="192" mass="22062">MTTIPTRERALELFRTYNQTDSLYRHGLAVEAVMRHFARLYGEDEEKWGIIGLAHDLDYEMYPDEHCLKTEEILKQANWPDDYIRAILSHAWGICTDVEPMHTMEKVLYACDELTGLVTTAVLVRPDKSIHTLSVKSVKKRWKDKRFAAKVDRGIITKGAELLNMPIEELIEETIKGMQQVAAELGLNGMEQ</sequence>
<evidence type="ECO:0000313" key="2">
    <source>
        <dbReference type="EMBL" id="MBR8535163.1"/>
    </source>
</evidence>
<reference evidence="2" key="2">
    <citation type="submission" date="2021-04" db="EMBL/GenBank/DDBJ databases">
        <authorList>
            <person name="Zhang T."/>
            <person name="Zhang Y."/>
            <person name="Lu D."/>
            <person name="Zuo D."/>
            <person name="Du Z."/>
        </authorList>
    </citation>
    <scope>NUCLEOTIDE SEQUENCE</scope>
    <source>
        <strain evidence="2">JR1</strain>
    </source>
</reference>
<gene>
    <name evidence="2" type="ORF">KDU71_06305</name>
</gene>
<dbReference type="Pfam" id="PF01966">
    <property type="entry name" value="HD"/>
    <property type="match status" value="1"/>
</dbReference>
<dbReference type="PANTHER" id="PTHR38659:SF2">
    <property type="entry name" value="HDIG DOMAIN PROTEIN"/>
    <property type="match status" value="1"/>
</dbReference>
<comment type="caution">
    <text evidence="2">The sequence shown here is derived from an EMBL/GenBank/DDBJ whole genome shotgun (WGS) entry which is preliminary data.</text>
</comment>